<evidence type="ECO:0008006" key="3">
    <source>
        <dbReference type="Google" id="ProtNLM"/>
    </source>
</evidence>
<gene>
    <name evidence="1" type="ORF">SAMN05428963_1206</name>
</gene>
<keyword evidence="2" id="KW-1185">Reference proteome</keyword>
<sequence>MARFELLDPSIATTGGALAPSADVLFEMGMRCASGRDAATDLIAAHMYFNLADSLGAERAAFYRQEVAAQMSKTEIARALRAAREWHSIH</sequence>
<dbReference type="EMBL" id="FUXL01000020">
    <property type="protein sequence ID" value="SKA35914.1"/>
    <property type="molecule type" value="Genomic_DNA"/>
</dbReference>
<protein>
    <recommendedName>
        <fullName evidence="3">Sel1 repeat-containing protein</fullName>
    </recommendedName>
</protein>
<evidence type="ECO:0000313" key="1">
    <source>
        <dbReference type="EMBL" id="SKA35914.1"/>
    </source>
</evidence>
<dbReference type="RefSeq" id="WP_078710170.1">
    <property type="nucleotide sequence ID" value="NZ_FUXL01000020.1"/>
</dbReference>
<dbReference type="Gene3D" id="1.25.40.10">
    <property type="entry name" value="Tetratricopeptide repeat domain"/>
    <property type="match status" value="1"/>
</dbReference>
<organism evidence="1 2">
    <name type="scientific">Consotaella salsifontis</name>
    <dbReference type="NCBI Taxonomy" id="1365950"/>
    <lineage>
        <taxon>Bacteria</taxon>
        <taxon>Pseudomonadati</taxon>
        <taxon>Pseudomonadota</taxon>
        <taxon>Alphaproteobacteria</taxon>
        <taxon>Hyphomicrobiales</taxon>
        <taxon>Aurantimonadaceae</taxon>
        <taxon>Consotaella</taxon>
    </lineage>
</organism>
<name>A0A1T4T5X9_9HYPH</name>
<dbReference type="InterPro" id="IPR011990">
    <property type="entry name" value="TPR-like_helical_dom_sf"/>
</dbReference>
<dbReference type="STRING" id="1365950.SAMN05428963_1206"/>
<proteinExistence type="predicted"/>
<dbReference type="OrthoDB" id="5321503at2"/>
<accession>A0A1T4T5X9</accession>
<dbReference type="AlphaFoldDB" id="A0A1T4T5X9"/>
<evidence type="ECO:0000313" key="2">
    <source>
        <dbReference type="Proteomes" id="UP000190135"/>
    </source>
</evidence>
<reference evidence="2" key="1">
    <citation type="submission" date="2017-02" db="EMBL/GenBank/DDBJ databases">
        <authorList>
            <person name="Varghese N."/>
            <person name="Submissions S."/>
        </authorList>
    </citation>
    <scope>NUCLEOTIDE SEQUENCE [LARGE SCALE GENOMIC DNA]</scope>
    <source>
        <strain evidence="2">USBA 369</strain>
    </source>
</reference>
<dbReference type="Proteomes" id="UP000190135">
    <property type="component" value="Unassembled WGS sequence"/>
</dbReference>